<dbReference type="HOGENOM" id="CLU_2116465_0_0_9"/>
<dbReference type="AlphaFoldDB" id="E0S3V2"/>
<evidence type="ECO:0000313" key="1">
    <source>
        <dbReference type="EMBL" id="ADL36084.1"/>
    </source>
</evidence>
<reference evidence="1 2" key="1">
    <citation type="journal article" date="2010" name="PLoS ONE">
        <title>The glycobiome of the rumen bacterium Butyrivibrio proteoclasticus B316(T) highlights adaptation to a polysaccharide-rich environment.</title>
        <authorList>
            <person name="Kelly W.J."/>
            <person name="Leahy S.C."/>
            <person name="Altermann E."/>
            <person name="Yeoman C.J."/>
            <person name="Dunne J.C."/>
            <person name="Kong Z."/>
            <person name="Pacheco D.M."/>
            <person name="Li D."/>
            <person name="Noel S.J."/>
            <person name="Moon C.D."/>
            <person name="Cookson A.L."/>
            <person name="Attwood G.T."/>
        </authorList>
    </citation>
    <scope>NUCLEOTIDE SEQUENCE [LARGE SCALE GENOMIC DNA]</scope>
    <source>
        <strain evidence="2">ATCC 51982 / DSM 14932 / B316</strain>
        <plasmid evidence="2">Plasmid pCY360</plasmid>
    </source>
</reference>
<dbReference type="RefSeq" id="WP_013282733.1">
    <property type="nucleotide sequence ID" value="NC_014389.1"/>
</dbReference>
<sequence>MEGKMKTLVFEQITDSRFDADIEQLLQERWAAIMTLLGDMDGVHVSYDEVRKLTFTEPENYEQCRRQFFVRKDNKKTTWNDIYKAIDSVKPVPYKFVEGTWITIPCNLDNYIKR</sequence>
<accession>E0S3V2</accession>
<keyword evidence="1" id="KW-0614">Plasmid</keyword>
<protein>
    <submittedName>
        <fullName evidence="1">Uncharacterized protein</fullName>
    </submittedName>
</protein>
<proteinExistence type="predicted"/>
<dbReference type="EMBL" id="CP001812">
    <property type="protein sequence ID" value="ADL36084.1"/>
    <property type="molecule type" value="Genomic_DNA"/>
</dbReference>
<name>E0S3V2_BUTPB</name>
<evidence type="ECO:0000313" key="2">
    <source>
        <dbReference type="Proteomes" id="UP000001299"/>
    </source>
</evidence>
<gene>
    <name evidence="1" type="ordered locus">bpr_II146</name>
</gene>
<geneLocation type="plasmid" evidence="1 2">
    <name>pCY360</name>
</geneLocation>
<organism evidence="1 2">
    <name type="scientific">Butyrivibrio proteoclasticus (strain ATCC 51982 / DSM 14932 / B316)</name>
    <name type="common">Clostridium proteoclasticum</name>
    <dbReference type="NCBI Taxonomy" id="515622"/>
    <lineage>
        <taxon>Bacteria</taxon>
        <taxon>Bacillati</taxon>
        <taxon>Bacillota</taxon>
        <taxon>Clostridia</taxon>
        <taxon>Lachnospirales</taxon>
        <taxon>Lachnospiraceae</taxon>
        <taxon>Butyrivibrio</taxon>
    </lineage>
</organism>
<dbReference type="Proteomes" id="UP000001299">
    <property type="component" value="Plasmid pCY360"/>
</dbReference>
<dbReference type="KEGG" id="bpb:bpr_II146"/>
<keyword evidence="2" id="KW-1185">Reference proteome</keyword>